<dbReference type="GO" id="GO:0008236">
    <property type="term" value="F:serine-type peptidase activity"/>
    <property type="evidence" value="ECO:0007669"/>
    <property type="project" value="InterPro"/>
</dbReference>
<dbReference type="SUPFAM" id="SSF53474">
    <property type="entry name" value="alpha/beta-Hydrolases"/>
    <property type="match status" value="1"/>
</dbReference>
<evidence type="ECO:0000313" key="2">
    <source>
        <dbReference type="EMBL" id="NLR81421.1"/>
    </source>
</evidence>
<dbReference type="GO" id="GO:0006508">
    <property type="term" value="P:proteolysis"/>
    <property type="evidence" value="ECO:0007669"/>
    <property type="project" value="InterPro"/>
</dbReference>
<dbReference type="InterPro" id="IPR050278">
    <property type="entry name" value="Serine_Prot_S9B/DPPIV"/>
</dbReference>
<dbReference type="Pfam" id="PF00326">
    <property type="entry name" value="Peptidase_S9"/>
    <property type="match status" value="1"/>
</dbReference>
<sequence>MNYFLTTLIVPWMLQPTQYLQNRHLLDSGGITKPPLTPKNYNRWPWVASAQISNNGKYNGYIFSSGNENERILKLSSKTNQWRLQSSISSSYAFSYNSKKAVWINSHDSLCLSTLGEKSIIYISNVSSFKINGIYVCATSKIPTNRSILINMQTSKISTFLAKNIFLLHHEHKSEILLYKKNGTQNSLIITDVNKKKQKKIWEGTEMNNITLDSKEEQLCFLSGAAQNQIWYFKSTMDSAIQIKLSIDDSAKHLRIEKFNSHGNYLFAKLIEQKKNLKDLNKTSVNVWHYSDNEMETPSLSTNKIIISTIAIRLSDKKIVRIDDKSSRLFTPILEDSIILIRTQHNPTSGDEVRWNESGNYSWYLKFLNEENVLKLNNITQNTIVEISPMGKYIVYFNTAAHQYFAYEVSSGIERNITININEKWEKNPNTDSYGRYIGGWEENDERVLIYGQRDIWKIDPTRKNAPINLTNGYGTKHNIIFFLSLAEYSNRPLLRNESLILSAFNVNTKYNGFFKKRLQKNGDPELLTMGPYLYDITDNPYIPSNASFSPIKALHSKEYIIRRMSAKEAPNYFVTTDFKLFKRISDQHPEKEFIWYTTELHSWISLDRKRLCGILYKPENFDSSKKYPIIINHYEKKTDCLNAYITPKALEGGCGINIPYYVSNGYLIFCPDIYYNIGDPMQGAYDAIISAVHYAAGLQFIDQTKVGIQGCSWGAIQTNYLIAHSNLFAAACSTSGIANWISGYNTLNGFGGSMQGMFESGQFRVGGTLWDKPDIYIKNSAVINANEIKTPLLLMHTRNDALCNIQNIMELFVALRKLGKKTWMLIYKGNHGLVGDDEIDFSKKMKQFFDYYLQNGSAPEWMSNTLE</sequence>
<dbReference type="AlphaFoldDB" id="A0A847SHV7"/>
<dbReference type="GO" id="GO:0008239">
    <property type="term" value="F:dipeptidyl-peptidase activity"/>
    <property type="evidence" value="ECO:0007669"/>
    <property type="project" value="TreeGrafter"/>
</dbReference>
<organism evidence="2 3">
    <name type="scientific">Chitinophaga eiseniae</name>
    <dbReference type="NCBI Taxonomy" id="634771"/>
    <lineage>
        <taxon>Bacteria</taxon>
        <taxon>Pseudomonadati</taxon>
        <taxon>Bacteroidota</taxon>
        <taxon>Chitinophagia</taxon>
        <taxon>Chitinophagales</taxon>
        <taxon>Chitinophagaceae</taxon>
        <taxon>Chitinophaga</taxon>
    </lineage>
</organism>
<feature type="domain" description="Peptidase S9 prolyl oligopeptidase catalytic" evidence="1">
    <location>
        <begin position="684"/>
        <end position="856"/>
    </location>
</feature>
<dbReference type="Proteomes" id="UP000552864">
    <property type="component" value="Unassembled WGS sequence"/>
</dbReference>
<evidence type="ECO:0000313" key="3">
    <source>
        <dbReference type="Proteomes" id="UP000552864"/>
    </source>
</evidence>
<gene>
    <name evidence="2" type="ORF">HGH91_22535</name>
</gene>
<keyword evidence="3" id="KW-1185">Reference proteome</keyword>
<dbReference type="PANTHER" id="PTHR11731">
    <property type="entry name" value="PROTEASE FAMILY S9B,C DIPEPTIDYL-PEPTIDASE IV-RELATED"/>
    <property type="match status" value="1"/>
</dbReference>
<dbReference type="SUPFAM" id="SSF82171">
    <property type="entry name" value="DPP6 N-terminal domain-like"/>
    <property type="match status" value="1"/>
</dbReference>
<comment type="caution">
    <text evidence="2">The sequence shown here is derived from an EMBL/GenBank/DDBJ whole genome shotgun (WGS) entry which is preliminary data.</text>
</comment>
<dbReference type="PANTHER" id="PTHR11731:SF193">
    <property type="entry name" value="DIPEPTIDYL PEPTIDASE 9"/>
    <property type="match status" value="1"/>
</dbReference>
<dbReference type="Gene3D" id="3.40.50.1820">
    <property type="entry name" value="alpha/beta hydrolase"/>
    <property type="match status" value="1"/>
</dbReference>
<reference evidence="2 3" key="1">
    <citation type="submission" date="2020-04" db="EMBL/GenBank/DDBJ databases">
        <authorList>
            <person name="Yin C."/>
        </authorList>
    </citation>
    <scope>NUCLEOTIDE SEQUENCE [LARGE SCALE GENOMIC DNA]</scope>
    <source>
        <strain evidence="2 3">Ak56</strain>
    </source>
</reference>
<evidence type="ECO:0000259" key="1">
    <source>
        <dbReference type="Pfam" id="PF00326"/>
    </source>
</evidence>
<dbReference type="EMBL" id="JABAHZ010000006">
    <property type="protein sequence ID" value="NLR81421.1"/>
    <property type="molecule type" value="Genomic_DNA"/>
</dbReference>
<proteinExistence type="predicted"/>
<protein>
    <submittedName>
        <fullName evidence="2">S9 family peptidase</fullName>
    </submittedName>
</protein>
<dbReference type="RefSeq" id="WP_168741061.1">
    <property type="nucleotide sequence ID" value="NZ_JABAHZ010000006.1"/>
</dbReference>
<name>A0A847SHV7_9BACT</name>
<dbReference type="InterPro" id="IPR001375">
    <property type="entry name" value="Peptidase_S9_cat"/>
</dbReference>
<accession>A0A847SHV7</accession>
<dbReference type="InterPro" id="IPR029058">
    <property type="entry name" value="AB_hydrolase_fold"/>
</dbReference>